<dbReference type="PIRSF" id="PIRSF009471">
    <property type="entry name" value="UCP009471"/>
    <property type="match status" value="1"/>
</dbReference>
<sequence length="195" mass="20369">MFRLPLLVALGLIVAFGGGIWSTLVALDATTGFGAIKLGPWEAFPQAQTIDADPYAKAHRANAGRLLLGSAEGLSFTAAVDDDGAPLTGNCTYLLTGQTPQARLWTLFVTSGGLAPPQAQAERPVALNSRIVLRKADGSFDITLSAGARPGNWLSLPENRPFRLVLTLLDTPTAGSSGLLDLTMPKLEKIGCGNA</sequence>
<comment type="caution">
    <text evidence="2">The sequence shown here is derived from an EMBL/GenBank/DDBJ whole genome shotgun (WGS) entry which is preliminary data.</text>
</comment>
<gene>
    <name evidence="2" type="ORF">ACFSE1_13960</name>
</gene>
<dbReference type="InterPro" id="IPR010621">
    <property type="entry name" value="DUF1214"/>
</dbReference>
<dbReference type="EMBL" id="JBHUEQ010000025">
    <property type="protein sequence ID" value="MFD1746573.1"/>
    <property type="molecule type" value="Genomic_DNA"/>
</dbReference>
<organism evidence="2 3">
    <name type="scientific">Rhizobium helianthi</name>
    <dbReference type="NCBI Taxonomy" id="1132695"/>
    <lineage>
        <taxon>Bacteria</taxon>
        <taxon>Pseudomonadati</taxon>
        <taxon>Pseudomonadota</taxon>
        <taxon>Alphaproteobacteria</taxon>
        <taxon>Hyphomicrobiales</taxon>
        <taxon>Rhizobiaceae</taxon>
        <taxon>Rhizobium/Agrobacterium group</taxon>
        <taxon>Rhizobium</taxon>
    </lineage>
</organism>
<accession>A0ABW4M567</accession>
<name>A0ABW4M567_9HYPH</name>
<evidence type="ECO:0000313" key="2">
    <source>
        <dbReference type="EMBL" id="MFD1746573.1"/>
    </source>
</evidence>
<dbReference type="RefSeq" id="WP_377402470.1">
    <property type="nucleotide sequence ID" value="NZ_JBHUEQ010000025.1"/>
</dbReference>
<reference evidence="3" key="1">
    <citation type="journal article" date="2019" name="Int. J. Syst. Evol. Microbiol.">
        <title>The Global Catalogue of Microorganisms (GCM) 10K type strain sequencing project: providing services to taxonomists for standard genome sequencing and annotation.</title>
        <authorList>
            <consortium name="The Broad Institute Genomics Platform"/>
            <consortium name="The Broad Institute Genome Sequencing Center for Infectious Disease"/>
            <person name="Wu L."/>
            <person name="Ma J."/>
        </authorList>
    </citation>
    <scope>NUCLEOTIDE SEQUENCE [LARGE SCALE GENOMIC DNA]</scope>
    <source>
        <strain evidence="3">CG52</strain>
    </source>
</reference>
<evidence type="ECO:0000313" key="3">
    <source>
        <dbReference type="Proteomes" id="UP001597322"/>
    </source>
</evidence>
<dbReference type="InterPro" id="IPR037049">
    <property type="entry name" value="DUF1214_C_sf"/>
</dbReference>
<proteinExistence type="predicted"/>
<evidence type="ECO:0000259" key="1">
    <source>
        <dbReference type="Pfam" id="PF06742"/>
    </source>
</evidence>
<dbReference type="InterPro" id="IPR012038">
    <property type="entry name" value="UCP009471"/>
</dbReference>
<dbReference type="SUPFAM" id="SSF160935">
    <property type="entry name" value="VPA0735-like"/>
    <property type="match status" value="1"/>
</dbReference>
<dbReference type="Pfam" id="PF06742">
    <property type="entry name" value="DUF1214"/>
    <property type="match status" value="1"/>
</dbReference>
<feature type="domain" description="DUF1214" evidence="1">
    <location>
        <begin position="72"/>
        <end position="171"/>
    </location>
</feature>
<keyword evidence="3" id="KW-1185">Reference proteome</keyword>
<dbReference type="Proteomes" id="UP001597322">
    <property type="component" value="Unassembled WGS sequence"/>
</dbReference>
<dbReference type="Gene3D" id="2.60.120.600">
    <property type="entry name" value="Domain of unknown function DUF1214, C-terminal domain"/>
    <property type="match status" value="1"/>
</dbReference>
<protein>
    <submittedName>
        <fullName evidence="2">DUF1214 domain-containing protein</fullName>
    </submittedName>
</protein>